<dbReference type="PANTHER" id="PTHR35813:SF1">
    <property type="entry name" value="INNER MEMBRANE PROTEIN YBAN"/>
    <property type="match status" value="1"/>
</dbReference>
<protein>
    <submittedName>
        <fullName evidence="2">DUF454 domain-containing protein</fullName>
    </submittedName>
</protein>
<dbReference type="AlphaFoldDB" id="A0A6G8AN07"/>
<evidence type="ECO:0000313" key="2">
    <source>
        <dbReference type="EMBL" id="QIL46464.1"/>
    </source>
</evidence>
<dbReference type="RefSeq" id="WP_166007853.1">
    <property type="nucleotide sequence ID" value="NZ_CP049886.1"/>
</dbReference>
<sequence length="128" mass="15068">MKKLLFIILGSLTFVLGTIGIFFPILPTTPFYLLTGFFWLNSSEKLHDYFVGTTYYQKYIQEMIIEKKMGKREQVKMFVGILFILAIPFFIIDSWMIKIILITVYVAHLFLLTRYFNMPVKVSTTEND</sequence>
<dbReference type="GO" id="GO:0005886">
    <property type="term" value="C:plasma membrane"/>
    <property type="evidence" value="ECO:0007669"/>
    <property type="project" value="TreeGrafter"/>
</dbReference>
<proteinExistence type="predicted"/>
<gene>
    <name evidence="2" type="ORF">G7081_04960</name>
</gene>
<keyword evidence="1" id="KW-0472">Membrane</keyword>
<dbReference type="KEGG" id="vah:G7081_04960"/>
<evidence type="ECO:0000256" key="1">
    <source>
        <dbReference type="SAM" id="Phobius"/>
    </source>
</evidence>
<dbReference type="InterPro" id="IPR007401">
    <property type="entry name" value="DUF454"/>
</dbReference>
<feature type="transmembrane region" description="Helical" evidence="1">
    <location>
        <begin position="6"/>
        <end position="26"/>
    </location>
</feature>
<reference evidence="2 3" key="1">
    <citation type="submission" date="2020-03" db="EMBL/GenBank/DDBJ databases">
        <title>Vagococcus sp. nov., isolated from beetles.</title>
        <authorList>
            <person name="Hyun D.-W."/>
            <person name="Bae J.-W."/>
        </authorList>
    </citation>
    <scope>NUCLEOTIDE SEQUENCE [LARGE SCALE GENOMIC DNA]</scope>
    <source>
        <strain evidence="2 3">HDW17A</strain>
    </source>
</reference>
<dbReference type="EMBL" id="CP049886">
    <property type="protein sequence ID" value="QIL46464.1"/>
    <property type="molecule type" value="Genomic_DNA"/>
</dbReference>
<name>A0A6G8AN07_9ENTE</name>
<dbReference type="PANTHER" id="PTHR35813">
    <property type="entry name" value="INNER MEMBRANE PROTEIN YBAN"/>
    <property type="match status" value="1"/>
</dbReference>
<dbReference type="Proteomes" id="UP000500890">
    <property type="component" value="Chromosome"/>
</dbReference>
<keyword evidence="1" id="KW-0812">Transmembrane</keyword>
<accession>A0A6G8AN07</accession>
<organism evidence="2 3">
    <name type="scientific">Vagococcus coleopterorum</name>
    <dbReference type="NCBI Taxonomy" id="2714946"/>
    <lineage>
        <taxon>Bacteria</taxon>
        <taxon>Bacillati</taxon>
        <taxon>Bacillota</taxon>
        <taxon>Bacilli</taxon>
        <taxon>Lactobacillales</taxon>
        <taxon>Enterococcaceae</taxon>
        <taxon>Vagococcus</taxon>
    </lineage>
</organism>
<dbReference type="Pfam" id="PF04304">
    <property type="entry name" value="DUF454"/>
    <property type="match status" value="1"/>
</dbReference>
<keyword evidence="1" id="KW-1133">Transmembrane helix</keyword>
<feature type="transmembrane region" description="Helical" evidence="1">
    <location>
        <begin position="75"/>
        <end position="91"/>
    </location>
</feature>
<keyword evidence="3" id="KW-1185">Reference proteome</keyword>
<evidence type="ECO:0000313" key="3">
    <source>
        <dbReference type="Proteomes" id="UP000500890"/>
    </source>
</evidence>